<sequence>MPRPQTQGEGGPNIIDALLYKFRLALMRGAPLSDGANVLVAVSGGPSSCCLLEVMKRFHAIDPANPRKPRKFGKVIVCYVDPSAVLGYPETAGQIAEAAAAADFQCVTVTLESMFLNADESDPGVVNVDGPSTEATLVKSATSSLSPNERLQQCFQSLGTATAKEDMIDLLTNKAILRAARRAGCTLVLRGDTSTRMAVNTVAQTSKGLGFAMPTEMAERPTWPADIEVVRPLRDLSAKQIAIFNRTAKVETFVTPGVTTGMPAKASIDRLTEAFVVGLVKDFPMTVNTVLRTAMKVRTGCEEKETPRCTFCDGPMQEDSQDWRTKHTVTQLQPTSEQDANPPAASVLCYGCQNLCRDRKGALMLPGYILPH</sequence>
<dbReference type="Proteomes" id="UP001212152">
    <property type="component" value="Unassembled WGS sequence"/>
</dbReference>
<evidence type="ECO:0000256" key="3">
    <source>
        <dbReference type="HAMAP-Rule" id="MF_03054"/>
    </source>
</evidence>
<dbReference type="GO" id="GO:0000049">
    <property type="term" value="F:tRNA binding"/>
    <property type="evidence" value="ECO:0007669"/>
    <property type="project" value="InterPro"/>
</dbReference>
<protein>
    <recommendedName>
        <fullName evidence="3">Cytoplasmic tRNA 2-thiolation protein 2</fullName>
    </recommendedName>
</protein>
<comment type="subcellular location">
    <subcellularLocation>
        <location evidence="3">Cytoplasm</location>
    </subcellularLocation>
</comment>
<comment type="similarity">
    <text evidence="3">Belongs to the CTU2/NCS2 family.</text>
</comment>
<dbReference type="GO" id="GO:0016779">
    <property type="term" value="F:nucleotidyltransferase activity"/>
    <property type="evidence" value="ECO:0007669"/>
    <property type="project" value="UniProtKB-UniRule"/>
</dbReference>
<gene>
    <name evidence="3 4" type="primary">CTU2</name>
    <name evidence="3" type="synonym">NCS2</name>
    <name evidence="4" type="ORF">HDU87_008366</name>
</gene>
<accession>A0AAD5TCW5</accession>
<dbReference type="PANTHER" id="PTHR20882:SF14">
    <property type="entry name" value="CYTOPLASMIC TRNA 2-THIOLATION PROTEIN 2"/>
    <property type="match status" value="1"/>
</dbReference>
<dbReference type="Pfam" id="PF10288">
    <property type="entry name" value="CTU2"/>
    <property type="match status" value="1"/>
</dbReference>
<reference evidence="4" key="1">
    <citation type="submission" date="2020-05" db="EMBL/GenBank/DDBJ databases">
        <title>Phylogenomic resolution of chytrid fungi.</title>
        <authorList>
            <person name="Stajich J.E."/>
            <person name="Amses K."/>
            <person name="Simmons R."/>
            <person name="Seto K."/>
            <person name="Myers J."/>
            <person name="Bonds A."/>
            <person name="Quandt C.A."/>
            <person name="Barry K."/>
            <person name="Liu P."/>
            <person name="Grigoriev I."/>
            <person name="Longcore J.E."/>
            <person name="James T.Y."/>
        </authorList>
    </citation>
    <scope>NUCLEOTIDE SEQUENCE</scope>
    <source>
        <strain evidence="4">JEL0379</strain>
    </source>
</reference>
<dbReference type="GO" id="GO:0005829">
    <property type="term" value="C:cytosol"/>
    <property type="evidence" value="ECO:0007669"/>
    <property type="project" value="TreeGrafter"/>
</dbReference>
<dbReference type="AlphaFoldDB" id="A0AAD5TCW5"/>
<dbReference type="GO" id="GO:0016783">
    <property type="term" value="F:sulfurtransferase activity"/>
    <property type="evidence" value="ECO:0007669"/>
    <property type="project" value="TreeGrafter"/>
</dbReference>
<dbReference type="PANTHER" id="PTHR20882">
    <property type="entry name" value="CYTOPLASMIC TRNA 2-THIOLATION PROTEIN 2"/>
    <property type="match status" value="1"/>
</dbReference>
<keyword evidence="5" id="KW-1185">Reference proteome</keyword>
<organism evidence="4 5">
    <name type="scientific">Geranomyces variabilis</name>
    <dbReference type="NCBI Taxonomy" id="109894"/>
    <lineage>
        <taxon>Eukaryota</taxon>
        <taxon>Fungi</taxon>
        <taxon>Fungi incertae sedis</taxon>
        <taxon>Chytridiomycota</taxon>
        <taxon>Chytridiomycota incertae sedis</taxon>
        <taxon>Chytridiomycetes</taxon>
        <taxon>Spizellomycetales</taxon>
        <taxon>Powellomycetaceae</taxon>
        <taxon>Geranomyces</taxon>
    </lineage>
</organism>
<evidence type="ECO:0000256" key="1">
    <source>
        <dbReference type="ARBA" id="ARBA00022490"/>
    </source>
</evidence>
<evidence type="ECO:0000313" key="4">
    <source>
        <dbReference type="EMBL" id="KAJ3171340.1"/>
    </source>
</evidence>
<proteinExistence type="inferred from homology"/>
<evidence type="ECO:0000256" key="2">
    <source>
        <dbReference type="ARBA" id="ARBA00022694"/>
    </source>
</evidence>
<comment type="caution">
    <text evidence="4">The sequence shown here is derived from an EMBL/GenBank/DDBJ whole genome shotgun (WGS) entry which is preliminary data.</text>
</comment>
<name>A0AAD5TCW5_9FUNG</name>
<evidence type="ECO:0000313" key="5">
    <source>
        <dbReference type="Proteomes" id="UP001212152"/>
    </source>
</evidence>
<keyword evidence="2 3" id="KW-0819">tRNA processing</keyword>
<dbReference type="InterPro" id="IPR014729">
    <property type="entry name" value="Rossmann-like_a/b/a_fold"/>
</dbReference>
<dbReference type="GO" id="GO:0032447">
    <property type="term" value="P:protein urmylation"/>
    <property type="evidence" value="ECO:0007669"/>
    <property type="project" value="UniProtKB-UniRule"/>
</dbReference>
<dbReference type="GO" id="GO:0002143">
    <property type="term" value="P:tRNA wobble position uridine thiolation"/>
    <property type="evidence" value="ECO:0007669"/>
    <property type="project" value="TreeGrafter"/>
</dbReference>
<dbReference type="HAMAP" id="MF_03054">
    <property type="entry name" value="CTU2"/>
    <property type="match status" value="1"/>
</dbReference>
<keyword evidence="1 3" id="KW-0963">Cytoplasm</keyword>
<dbReference type="SUPFAM" id="SSF52402">
    <property type="entry name" value="Adenine nucleotide alpha hydrolases-like"/>
    <property type="match status" value="1"/>
</dbReference>
<dbReference type="EMBL" id="JADGJQ010000087">
    <property type="protein sequence ID" value="KAJ3171340.1"/>
    <property type="molecule type" value="Genomic_DNA"/>
</dbReference>
<comment type="function">
    <text evidence="3">Plays a central role in 2-thiolation of mcm(5)S(2)U at tRNA wobble positions of tRNA(Lys), tRNA(Glu) and tRNA(Gln). May act by forming a heterodimer with NCS6 that ligates sulfur from thiocarboxylated URM1 onto the uridine of tRNAs at wobble position. Prior mcm(5) tRNA modification by the elongator complex is required for 2-thiolation. May also be involved in protein urmylation.</text>
</comment>
<dbReference type="InterPro" id="IPR019407">
    <property type="entry name" value="CTU2"/>
</dbReference>
<comment type="pathway">
    <text evidence="3">tRNA modification; 5-methoxycarbonylmethyl-2-thiouridine-tRNA biosynthesis.</text>
</comment>
<dbReference type="Gene3D" id="3.40.50.620">
    <property type="entry name" value="HUPs"/>
    <property type="match status" value="1"/>
</dbReference>